<dbReference type="PROSITE" id="PS51130">
    <property type="entry name" value="PDXT_SNO_2"/>
    <property type="match status" value="1"/>
</dbReference>
<keyword evidence="2 10" id="KW-0378">Hydrolase</keyword>
<evidence type="ECO:0000256" key="12">
    <source>
        <dbReference type="PIRSR" id="PIRSR005639-2"/>
    </source>
</evidence>
<evidence type="ECO:0000256" key="6">
    <source>
        <dbReference type="ARBA" id="ARBA00047992"/>
    </source>
</evidence>
<dbReference type="EC" id="4.3.3.6" evidence="10"/>
<dbReference type="InterPro" id="IPR002161">
    <property type="entry name" value="PdxT/SNO"/>
</dbReference>
<evidence type="ECO:0000256" key="8">
    <source>
        <dbReference type="ARBA" id="ARBA00054599"/>
    </source>
</evidence>
<evidence type="ECO:0000256" key="2">
    <source>
        <dbReference type="ARBA" id="ARBA00022801"/>
    </source>
</evidence>
<comment type="subunit">
    <text evidence="9 10">In the presence of PdxS, forms a dodecamer of heterodimers. Only shows activity in the heterodimer.</text>
</comment>
<comment type="catalytic activity">
    <reaction evidence="7 10">
        <text>L-glutamine + H2O = L-glutamate + NH4(+)</text>
        <dbReference type="Rhea" id="RHEA:15889"/>
        <dbReference type="ChEBI" id="CHEBI:15377"/>
        <dbReference type="ChEBI" id="CHEBI:28938"/>
        <dbReference type="ChEBI" id="CHEBI:29985"/>
        <dbReference type="ChEBI" id="CHEBI:58359"/>
        <dbReference type="EC" id="3.5.1.2"/>
    </reaction>
</comment>
<dbReference type="PROSITE" id="PS01236">
    <property type="entry name" value="PDXT_SNO_1"/>
    <property type="match status" value="1"/>
</dbReference>
<dbReference type="HAMAP" id="MF_01615">
    <property type="entry name" value="PdxT"/>
    <property type="match status" value="1"/>
</dbReference>
<dbReference type="CDD" id="cd01749">
    <property type="entry name" value="GATase1_PB"/>
    <property type="match status" value="1"/>
</dbReference>
<dbReference type="InterPro" id="IPR029062">
    <property type="entry name" value="Class_I_gatase-like"/>
</dbReference>
<feature type="active site" description="Charge relay system" evidence="10 11">
    <location>
        <position position="173"/>
    </location>
</feature>
<dbReference type="RefSeq" id="WP_068715022.1">
    <property type="nucleotide sequence ID" value="NZ_LWDV01000006.1"/>
</dbReference>
<organism evidence="13 14">
    <name type="scientific">Orenia metallireducens</name>
    <dbReference type="NCBI Taxonomy" id="1413210"/>
    <lineage>
        <taxon>Bacteria</taxon>
        <taxon>Bacillati</taxon>
        <taxon>Bacillota</taxon>
        <taxon>Clostridia</taxon>
        <taxon>Halanaerobiales</taxon>
        <taxon>Halobacteroidaceae</taxon>
        <taxon>Orenia</taxon>
    </lineage>
</organism>
<dbReference type="PANTHER" id="PTHR31559">
    <property type="entry name" value="PYRIDOXAL 5'-PHOSPHATE SYNTHASE SUBUNIT SNO"/>
    <property type="match status" value="1"/>
</dbReference>
<dbReference type="InterPro" id="IPR021196">
    <property type="entry name" value="PdxT/SNO_CS"/>
</dbReference>
<dbReference type="GO" id="GO:0036381">
    <property type="term" value="F:pyridoxal 5'-phosphate synthase (glutamine hydrolysing) activity"/>
    <property type="evidence" value="ECO:0007669"/>
    <property type="project" value="UniProtKB-UniRule"/>
</dbReference>
<dbReference type="GO" id="GO:0016740">
    <property type="term" value="F:transferase activity"/>
    <property type="evidence" value="ECO:0007669"/>
    <property type="project" value="UniProtKB-KW"/>
</dbReference>
<dbReference type="SUPFAM" id="SSF52317">
    <property type="entry name" value="Class I glutamine amidotransferase-like"/>
    <property type="match status" value="1"/>
</dbReference>
<evidence type="ECO:0000256" key="10">
    <source>
        <dbReference type="HAMAP-Rule" id="MF_01615"/>
    </source>
</evidence>
<feature type="active site" description="Charge relay system" evidence="10 11">
    <location>
        <position position="171"/>
    </location>
</feature>
<proteinExistence type="inferred from homology"/>
<evidence type="ECO:0000256" key="5">
    <source>
        <dbReference type="ARBA" id="ARBA00023239"/>
    </source>
</evidence>
<evidence type="ECO:0000256" key="9">
    <source>
        <dbReference type="ARBA" id="ARBA00064749"/>
    </source>
</evidence>
<comment type="pathway">
    <text evidence="10">Cofactor biosynthesis; pyridoxal 5'-phosphate biosynthesis.</text>
</comment>
<dbReference type="GO" id="GO:0042823">
    <property type="term" value="P:pyridoxal phosphate biosynthetic process"/>
    <property type="evidence" value="ECO:0007669"/>
    <property type="project" value="UniProtKB-UniRule"/>
</dbReference>
<feature type="binding site" evidence="10 12">
    <location>
        <begin position="48"/>
        <end position="50"/>
    </location>
    <ligand>
        <name>L-glutamine</name>
        <dbReference type="ChEBI" id="CHEBI:58359"/>
    </ligand>
</feature>
<comment type="function">
    <text evidence="8 10">Catalyzes the hydrolysis of glutamine to glutamate and ammonia as part of the biosynthesis of pyridoxal 5'-phosphate. The resulting ammonia molecule is channeled to the active site of PdxS.</text>
</comment>
<evidence type="ECO:0000256" key="1">
    <source>
        <dbReference type="ARBA" id="ARBA00008345"/>
    </source>
</evidence>
<evidence type="ECO:0000256" key="3">
    <source>
        <dbReference type="ARBA" id="ARBA00022898"/>
    </source>
</evidence>
<evidence type="ECO:0000256" key="11">
    <source>
        <dbReference type="PIRSR" id="PIRSR005639-1"/>
    </source>
</evidence>
<feature type="binding site" evidence="10 12">
    <location>
        <begin position="135"/>
        <end position="136"/>
    </location>
    <ligand>
        <name>L-glutamine</name>
        <dbReference type="ChEBI" id="CHEBI:58359"/>
    </ligand>
</feature>
<dbReference type="GO" id="GO:0004359">
    <property type="term" value="F:glutaminase activity"/>
    <property type="evidence" value="ECO:0007669"/>
    <property type="project" value="UniProtKB-UniRule"/>
</dbReference>
<keyword evidence="5 10" id="KW-0456">Lyase</keyword>
<dbReference type="PIRSF" id="PIRSF005639">
    <property type="entry name" value="Glut_amidoT_SNO"/>
    <property type="match status" value="1"/>
</dbReference>
<keyword evidence="4 10" id="KW-0315">Glutamine amidotransferase</keyword>
<dbReference type="PROSITE" id="PS51273">
    <property type="entry name" value="GATASE_TYPE_1"/>
    <property type="match status" value="1"/>
</dbReference>
<comment type="catalytic activity">
    <reaction evidence="6 10">
        <text>aldehydo-D-ribose 5-phosphate + D-glyceraldehyde 3-phosphate + L-glutamine = pyridoxal 5'-phosphate + L-glutamate + phosphate + 3 H2O + H(+)</text>
        <dbReference type="Rhea" id="RHEA:31507"/>
        <dbReference type="ChEBI" id="CHEBI:15377"/>
        <dbReference type="ChEBI" id="CHEBI:15378"/>
        <dbReference type="ChEBI" id="CHEBI:29985"/>
        <dbReference type="ChEBI" id="CHEBI:43474"/>
        <dbReference type="ChEBI" id="CHEBI:58273"/>
        <dbReference type="ChEBI" id="CHEBI:58359"/>
        <dbReference type="ChEBI" id="CHEBI:59776"/>
        <dbReference type="ChEBI" id="CHEBI:597326"/>
        <dbReference type="EC" id="4.3.3.6"/>
    </reaction>
</comment>
<evidence type="ECO:0000256" key="4">
    <source>
        <dbReference type="ARBA" id="ARBA00022962"/>
    </source>
</evidence>
<name>A0A1C0ACA0_9FIRM</name>
<dbReference type="OrthoDB" id="9810320at2"/>
<evidence type="ECO:0000313" key="14">
    <source>
        <dbReference type="Proteomes" id="UP000093514"/>
    </source>
</evidence>
<keyword evidence="14" id="KW-1185">Reference proteome</keyword>
<evidence type="ECO:0000256" key="7">
    <source>
        <dbReference type="ARBA" id="ARBA00049534"/>
    </source>
</evidence>
<keyword evidence="3 10" id="KW-0663">Pyridoxal phosphate</keyword>
<keyword evidence="13" id="KW-0808">Transferase</keyword>
<feature type="binding site" evidence="10 12">
    <location>
        <position position="106"/>
    </location>
    <ligand>
        <name>L-glutamine</name>
        <dbReference type="ChEBI" id="CHEBI:58359"/>
    </ligand>
</feature>
<dbReference type="PANTHER" id="PTHR31559:SF0">
    <property type="entry name" value="PYRIDOXAL 5'-PHOSPHATE SYNTHASE SUBUNIT SNO1-RELATED"/>
    <property type="match status" value="1"/>
</dbReference>
<dbReference type="Gene3D" id="3.40.50.880">
    <property type="match status" value="1"/>
</dbReference>
<dbReference type="FunFam" id="3.40.50.880:FF:000010">
    <property type="entry name" value="uncharacterized protein LOC100176842 isoform X2"/>
    <property type="match status" value="1"/>
</dbReference>
<dbReference type="GO" id="GO:0005829">
    <property type="term" value="C:cytosol"/>
    <property type="evidence" value="ECO:0007669"/>
    <property type="project" value="TreeGrafter"/>
</dbReference>
<accession>A0A1C0ACA0</accession>
<dbReference type="GO" id="GO:1903600">
    <property type="term" value="C:glutaminase complex"/>
    <property type="evidence" value="ECO:0007669"/>
    <property type="project" value="TreeGrafter"/>
</dbReference>
<reference evidence="13 14" key="2">
    <citation type="submission" date="2016-08" db="EMBL/GenBank/DDBJ databases">
        <title>Orenia metallireducens sp. nov. strain Z6, a Novel Metal-reducing Firmicute from the Deep Subsurface.</title>
        <authorList>
            <person name="Maxim B.I."/>
            <person name="Kenneth K."/>
            <person name="Flynn T.M."/>
            <person name="Oloughlin E.J."/>
            <person name="Locke R.A."/>
            <person name="Weber J.R."/>
            <person name="Egan S.M."/>
            <person name="Mackie R.I."/>
            <person name="Cann I.K."/>
        </authorList>
    </citation>
    <scope>NUCLEOTIDE SEQUENCE [LARGE SCALE GENOMIC DNA]</scope>
    <source>
        <strain evidence="13 14">Z6</strain>
    </source>
</reference>
<comment type="similarity">
    <text evidence="1 10">Belongs to the glutaminase PdxT/SNO family.</text>
</comment>
<dbReference type="EC" id="3.5.1.2" evidence="10"/>
<dbReference type="Proteomes" id="UP000093514">
    <property type="component" value="Unassembled WGS sequence"/>
</dbReference>
<dbReference type="UniPathway" id="UPA00245"/>
<comment type="caution">
    <text evidence="13">The sequence shown here is derived from an EMBL/GenBank/DDBJ whole genome shotgun (WGS) entry which is preliminary data.</text>
</comment>
<dbReference type="GO" id="GO:0006543">
    <property type="term" value="P:L-glutamine catabolic process"/>
    <property type="evidence" value="ECO:0007669"/>
    <property type="project" value="UniProtKB-UniRule"/>
</dbReference>
<reference evidence="14" key="1">
    <citation type="submission" date="2016-07" db="EMBL/GenBank/DDBJ databases">
        <authorList>
            <person name="Florea S."/>
            <person name="Webb J.S."/>
            <person name="Jaromczyk J."/>
            <person name="Schardl C.L."/>
        </authorList>
    </citation>
    <scope>NUCLEOTIDE SEQUENCE [LARGE SCALE GENOMIC DNA]</scope>
    <source>
        <strain evidence="14">Z6</strain>
    </source>
</reference>
<sequence length="200" mass="22207">MLKIGVLSLQGGVAEHLEVLNQIPDVFPLSVKKKEDFVDLDGLILPGGESTTLGKLLTIFDLKDTIIDLAKRGLPIWGTCAGMILLAKEIDGEDSHLNLMDISVKRNGYGNQLASFKTMKLIPKISDAEIPLVFIRAPYINQVTNDVEVLLELDNKIVAVEQDNLLATSFHPELAEDLRVHEYFINKVRKSIEDSLKMAK</sequence>
<feature type="active site" description="Nucleophile" evidence="10 11">
    <location>
        <position position="80"/>
    </location>
</feature>
<evidence type="ECO:0000313" key="13">
    <source>
        <dbReference type="EMBL" id="OCL28006.1"/>
    </source>
</evidence>
<protein>
    <recommendedName>
        <fullName evidence="10">Pyridoxal 5'-phosphate synthase subunit PdxT</fullName>
        <ecNumber evidence="10">4.3.3.6</ecNumber>
    </recommendedName>
    <alternativeName>
        <fullName evidence="10">Pdx2</fullName>
    </alternativeName>
    <alternativeName>
        <fullName evidence="10">Pyridoxal 5'-phosphate synthase glutaminase subunit</fullName>
        <ecNumber evidence="10">3.5.1.2</ecNumber>
    </alternativeName>
</protein>
<dbReference type="Pfam" id="PF01174">
    <property type="entry name" value="SNO"/>
    <property type="match status" value="1"/>
</dbReference>
<dbReference type="NCBIfam" id="TIGR03800">
    <property type="entry name" value="PLP_synth_Pdx2"/>
    <property type="match status" value="1"/>
</dbReference>
<dbReference type="EMBL" id="LWDV01000006">
    <property type="protein sequence ID" value="OCL28006.1"/>
    <property type="molecule type" value="Genomic_DNA"/>
</dbReference>
<dbReference type="AlphaFoldDB" id="A0A1C0ACA0"/>
<dbReference type="GO" id="GO:0008614">
    <property type="term" value="P:pyridoxine metabolic process"/>
    <property type="evidence" value="ECO:0007669"/>
    <property type="project" value="TreeGrafter"/>
</dbReference>
<gene>
    <name evidence="10" type="primary">pdxT</name>
    <name evidence="13" type="ORF">U472_02055</name>
</gene>